<dbReference type="EMBL" id="JAPTGG010000009">
    <property type="protein sequence ID" value="MCZ0865894.1"/>
    <property type="molecule type" value="Genomic_DNA"/>
</dbReference>
<dbReference type="RefSeq" id="WP_258332042.1">
    <property type="nucleotide sequence ID" value="NZ_JAPTGG010000009.1"/>
</dbReference>
<dbReference type="SUPFAM" id="SSF54631">
    <property type="entry name" value="CBS-domain pair"/>
    <property type="match status" value="1"/>
</dbReference>
<organism evidence="3 4">
    <name type="scientific">Dasania phycosphaerae</name>
    <dbReference type="NCBI Taxonomy" id="2950436"/>
    <lineage>
        <taxon>Bacteria</taxon>
        <taxon>Pseudomonadati</taxon>
        <taxon>Pseudomonadota</taxon>
        <taxon>Gammaproteobacteria</taxon>
        <taxon>Cellvibrionales</taxon>
        <taxon>Spongiibacteraceae</taxon>
        <taxon>Dasania</taxon>
    </lineage>
</organism>
<dbReference type="InterPro" id="IPR046342">
    <property type="entry name" value="CBS_dom_sf"/>
</dbReference>
<evidence type="ECO:0000256" key="1">
    <source>
        <dbReference type="PROSITE-ProRule" id="PRU00703"/>
    </source>
</evidence>
<dbReference type="Gene3D" id="3.10.580.10">
    <property type="entry name" value="CBS-domain"/>
    <property type="match status" value="1"/>
</dbReference>
<sequence length="186" mass="20974">MKKLNFFASNTINELARPMMASELTEYSPALTIFNDFAEHEPLLIAATATALEAEKLMHSSHVNVMFVVDQADHFSGIVNKEDLSEQEIVKKLSQGFKRNELLVSDFMRSKSELKAFDYAELSLASIEDVIQAFKNSGQQQGLVIDREQQRIRGVLSTSDIAKKLHLPTDIEVRSSFTHVLAHKQH</sequence>
<reference evidence="3 4" key="1">
    <citation type="submission" date="2022-12" db="EMBL/GenBank/DDBJ databases">
        <title>Dasania phycosphaerae sp. nov., isolated from particulate material of the south coast of Korea.</title>
        <authorList>
            <person name="Jiang Y."/>
        </authorList>
    </citation>
    <scope>NUCLEOTIDE SEQUENCE [LARGE SCALE GENOMIC DNA]</scope>
    <source>
        <strain evidence="3 4">GY-19</strain>
    </source>
</reference>
<proteinExistence type="predicted"/>
<dbReference type="InterPro" id="IPR000644">
    <property type="entry name" value="CBS_dom"/>
</dbReference>
<dbReference type="Pfam" id="PF00571">
    <property type="entry name" value="CBS"/>
    <property type="match status" value="2"/>
</dbReference>
<evidence type="ECO:0000259" key="2">
    <source>
        <dbReference type="PROSITE" id="PS51371"/>
    </source>
</evidence>
<name>A0A9J6RME4_9GAMM</name>
<evidence type="ECO:0000313" key="3">
    <source>
        <dbReference type="EMBL" id="MCZ0865894.1"/>
    </source>
</evidence>
<feature type="domain" description="CBS" evidence="2">
    <location>
        <begin position="38"/>
        <end position="95"/>
    </location>
</feature>
<dbReference type="Proteomes" id="UP001069090">
    <property type="component" value="Unassembled WGS sequence"/>
</dbReference>
<evidence type="ECO:0000313" key="4">
    <source>
        <dbReference type="Proteomes" id="UP001069090"/>
    </source>
</evidence>
<keyword evidence="4" id="KW-1185">Reference proteome</keyword>
<accession>A0A9J6RME4</accession>
<dbReference type="PROSITE" id="PS51371">
    <property type="entry name" value="CBS"/>
    <property type="match status" value="2"/>
</dbReference>
<comment type="caution">
    <text evidence="3">The sequence shown here is derived from an EMBL/GenBank/DDBJ whole genome shotgun (WGS) entry which is preliminary data.</text>
</comment>
<gene>
    <name evidence="3" type="ORF">O0V09_11815</name>
</gene>
<keyword evidence="1" id="KW-0129">CBS domain</keyword>
<protein>
    <submittedName>
        <fullName evidence="3">CBS domain-containing protein</fullName>
    </submittedName>
</protein>
<feature type="domain" description="CBS" evidence="2">
    <location>
        <begin position="108"/>
        <end position="171"/>
    </location>
</feature>
<dbReference type="AlphaFoldDB" id="A0A9J6RME4"/>